<evidence type="ECO:0000313" key="4">
    <source>
        <dbReference type="EMBL" id="VAW58884.1"/>
    </source>
</evidence>
<dbReference type="Gene3D" id="3.90.1200.10">
    <property type="match status" value="1"/>
</dbReference>
<keyword evidence="4" id="KW-0808">Transferase</keyword>
<evidence type="ECO:0000256" key="2">
    <source>
        <dbReference type="ARBA" id="ARBA00022840"/>
    </source>
</evidence>
<organism evidence="4">
    <name type="scientific">hydrothermal vent metagenome</name>
    <dbReference type="NCBI Taxonomy" id="652676"/>
    <lineage>
        <taxon>unclassified sequences</taxon>
        <taxon>metagenomes</taxon>
        <taxon>ecological metagenomes</taxon>
    </lineage>
</organism>
<dbReference type="InterPro" id="IPR002575">
    <property type="entry name" value="Aminoglycoside_PTrfase"/>
</dbReference>
<accession>A0A3B0XRR7</accession>
<feature type="domain" description="Aminoglycoside phosphotransferase" evidence="3">
    <location>
        <begin position="26"/>
        <end position="248"/>
    </location>
</feature>
<dbReference type="PANTHER" id="PTHR33540">
    <property type="entry name" value="TRNA THREONYLCARBAMOYLADENOSINE BIOSYNTHESIS PROTEIN TSAE"/>
    <property type="match status" value="1"/>
</dbReference>
<dbReference type="Pfam" id="PF01636">
    <property type="entry name" value="APH"/>
    <property type="match status" value="1"/>
</dbReference>
<dbReference type="Gene3D" id="3.30.200.20">
    <property type="entry name" value="Phosphorylase Kinase, domain 1"/>
    <property type="match status" value="1"/>
</dbReference>
<reference evidence="4" key="1">
    <citation type="submission" date="2018-06" db="EMBL/GenBank/DDBJ databases">
        <authorList>
            <person name="Zhirakovskaya E."/>
        </authorList>
    </citation>
    <scope>NUCLEOTIDE SEQUENCE</scope>
</reference>
<proteinExistence type="predicted"/>
<evidence type="ECO:0000256" key="1">
    <source>
        <dbReference type="ARBA" id="ARBA00022741"/>
    </source>
</evidence>
<sequence>MSTDQRLESIKDWLSAELGINNCRLEVASADASFRRYFRLISNSDSGVIMDAPPEKEDCLSFVKVAKLIEDAGVQAPHIYNFNEKQGFMRLSDLGSVSYLDDLSVGASDRENIANRLYEDAIQAIVKMQSIKADLPAYDAELLHTEMNLFKDWYLNRHLNMQLDNRQSKVIENTFNLLTDSALEQASVFVHRDYHSRNLMVTSKNNPGVIDFQDAVNGPVSYDLVSLIKDCYIAWPREKQLQWIDQYLMLSGLNLDKQVFIRQFDLMGMQRHLKATGIFARLHHRDNKPGYMMDIPRTLAYVFDVCERYEVFGDFKQMLLDSGLQADAELLKKIQ</sequence>
<dbReference type="GO" id="GO:0005524">
    <property type="term" value="F:ATP binding"/>
    <property type="evidence" value="ECO:0007669"/>
    <property type="project" value="UniProtKB-KW"/>
</dbReference>
<dbReference type="InterPro" id="IPR011009">
    <property type="entry name" value="Kinase-like_dom_sf"/>
</dbReference>
<dbReference type="PANTHER" id="PTHR33540:SF1">
    <property type="entry name" value="N-ACETYLMURAMATE_N-ACETYLGLUCOSAMINE KINASE"/>
    <property type="match status" value="1"/>
</dbReference>
<gene>
    <name evidence="4" type="ORF">MNBD_GAMMA11-644</name>
</gene>
<keyword evidence="1" id="KW-0547">Nucleotide-binding</keyword>
<dbReference type="AlphaFoldDB" id="A0A3B0XRR7"/>
<protein>
    <submittedName>
        <fullName evidence="4">Phosphotransferase involved in threonylcarbamoyladenosine t(6)A37 formation in tRNA</fullName>
    </submittedName>
</protein>
<name>A0A3B0XRR7_9ZZZZ</name>
<dbReference type="SUPFAM" id="SSF56112">
    <property type="entry name" value="Protein kinase-like (PK-like)"/>
    <property type="match status" value="1"/>
</dbReference>
<dbReference type="EMBL" id="UOFG01000051">
    <property type="protein sequence ID" value="VAW58884.1"/>
    <property type="molecule type" value="Genomic_DNA"/>
</dbReference>
<keyword evidence="2" id="KW-0067">ATP-binding</keyword>
<dbReference type="GO" id="GO:0016740">
    <property type="term" value="F:transferase activity"/>
    <property type="evidence" value="ECO:0007669"/>
    <property type="project" value="UniProtKB-KW"/>
</dbReference>
<evidence type="ECO:0000259" key="3">
    <source>
        <dbReference type="Pfam" id="PF01636"/>
    </source>
</evidence>